<accession>A0ABU4KYH5</accession>
<dbReference type="Proteomes" id="UP001271723">
    <property type="component" value="Unassembled WGS sequence"/>
</dbReference>
<evidence type="ECO:0000313" key="2">
    <source>
        <dbReference type="Proteomes" id="UP001271723"/>
    </source>
</evidence>
<comment type="caution">
    <text evidence="1">The sequence shown here is derived from an EMBL/GenBank/DDBJ whole genome shotgun (WGS) entry which is preliminary data.</text>
</comment>
<protein>
    <submittedName>
        <fullName evidence="1">DUF6292 family protein</fullName>
    </submittedName>
</protein>
<reference evidence="1 2" key="1">
    <citation type="journal article" date="2023" name="Microb. Genom.">
        <title>Mesoterricola silvestris gen. nov., sp. nov., Mesoterricola sediminis sp. nov., Geothrix oryzae sp. nov., Geothrix edaphica sp. nov., Geothrix rubra sp. nov., and Geothrix limicola sp. nov., six novel members of Acidobacteriota isolated from soils.</title>
        <authorList>
            <person name="Weisberg A.J."/>
            <person name="Pearce E."/>
            <person name="Kramer C.G."/>
            <person name="Chang J.H."/>
            <person name="Clarke C.R."/>
        </authorList>
    </citation>
    <scope>NUCLEOTIDE SEQUENCE [LARGE SCALE GENOMIC DNA]</scope>
    <source>
        <strain evidence="1 2">NRRL_B-2795</strain>
    </source>
</reference>
<organism evidence="1 2">
    <name type="scientific">Streptomyces griseiscabiei</name>
    <dbReference type="NCBI Taxonomy" id="2993540"/>
    <lineage>
        <taxon>Bacteria</taxon>
        <taxon>Bacillati</taxon>
        <taxon>Actinomycetota</taxon>
        <taxon>Actinomycetes</taxon>
        <taxon>Kitasatosporales</taxon>
        <taxon>Streptomycetaceae</taxon>
        <taxon>Streptomyces</taxon>
    </lineage>
</organism>
<sequence>MPLHPPGLLPYELLPHWPYARAVDQALTERGIPPGAVRVERTGREHGETMYLVLGWDISRTVRPAGIRLTWKEDSGWAYAFLGPCQRILPAAPSPRSAASTRCLTRSPKRLTPLYAPAICPRASTTRSGNTR</sequence>
<name>A0ABU4KYH5_9ACTN</name>
<dbReference type="RefSeq" id="WP_267299418.1">
    <property type="nucleotide sequence ID" value="NZ_JAGJBZ010000002.1"/>
</dbReference>
<proteinExistence type="predicted"/>
<evidence type="ECO:0000313" key="1">
    <source>
        <dbReference type="EMBL" id="MDX2908145.1"/>
    </source>
</evidence>
<gene>
    <name evidence="1" type="ORF">PV517_05435</name>
</gene>
<dbReference type="EMBL" id="JARAVY010000002">
    <property type="protein sequence ID" value="MDX2908145.1"/>
    <property type="molecule type" value="Genomic_DNA"/>
</dbReference>
<keyword evidence="2" id="KW-1185">Reference proteome</keyword>